<sequence>MKKKFKITGQEDALYQARVVVTAKGRKTDLPVKAGDTISIIRTANCPKGKWLARDSTNSYGYVAVDHVELDIKEMLELGRKTHPGSNNNFIEPDGARMISHDSNHYQLPGESFTDDSEEWSGDDDEPPSGSPSTQAVLGHTRTFSMPDVGNKDLSVNHQHSHSDMGHDSSHNQALQRLSTFFHSQKNVEPAASSTDEPVMSYTAGSVNAAQEANHTPEAVSAGDTDFVPDTLILPPPVMYADGVE</sequence>
<dbReference type="Pfam" id="PF14603">
    <property type="entry name" value="hSH3"/>
    <property type="match status" value="1"/>
</dbReference>
<gene>
    <name evidence="5" type="primary">LOC102209646</name>
</gene>
<dbReference type="PANTHER" id="PTHR16830">
    <property type="entry name" value="SH2 CONTAINING ADAPTOR PRAM-1 RELATED"/>
    <property type="match status" value="1"/>
</dbReference>
<dbReference type="GO" id="GO:0007229">
    <property type="term" value="P:integrin-mediated signaling pathway"/>
    <property type="evidence" value="ECO:0007669"/>
    <property type="project" value="InterPro"/>
</dbReference>
<dbReference type="PANTHER" id="PTHR16830:SF20">
    <property type="entry name" value="SI:CH211-188C16.1-RELATED"/>
    <property type="match status" value="1"/>
</dbReference>
<dbReference type="Gene3D" id="2.30.30.40">
    <property type="entry name" value="SH3 Domains"/>
    <property type="match status" value="1"/>
</dbReference>
<dbReference type="GO" id="GO:0005886">
    <property type="term" value="C:plasma membrane"/>
    <property type="evidence" value="ECO:0007669"/>
    <property type="project" value="InterPro"/>
</dbReference>
<accession>A0A9Y3VFI7</accession>
<dbReference type="GO" id="GO:0050852">
    <property type="term" value="P:T cell receptor signaling pathway"/>
    <property type="evidence" value="ECO:0007669"/>
    <property type="project" value="TreeGrafter"/>
</dbReference>
<proteinExistence type="predicted"/>
<name>A0A9Y3VFI7_9CICH</name>
<keyword evidence="1" id="KW-0597">Phosphoprotein</keyword>
<evidence type="ECO:0000256" key="2">
    <source>
        <dbReference type="SAM" id="MobiDB-lite"/>
    </source>
</evidence>
<evidence type="ECO:0000259" key="3">
    <source>
        <dbReference type="Pfam" id="PF14603"/>
    </source>
</evidence>
<dbReference type="GO" id="GO:0072659">
    <property type="term" value="P:protein localization to plasma membrane"/>
    <property type="evidence" value="ECO:0007669"/>
    <property type="project" value="TreeGrafter"/>
</dbReference>
<feature type="compositionally biased region" description="Basic and acidic residues" evidence="2">
    <location>
        <begin position="161"/>
        <end position="170"/>
    </location>
</feature>
<dbReference type="SUPFAM" id="SSF50044">
    <property type="entry name" value="SH3-domain"/>
    <property type="match status" value="1"/>
</dbReference>
<protein>
    <submittedName>
        <fullName evidence="5">FYN-binding protein-like isoform X1</fullName>
    </submittedName>
</protein>
<reference evidence="5" key="1">
    <citation type="submission" date="2025-08" db="UniProtKB">
        <authorList>
            <consortium name="RefSeq"/>
        </authorList>
    </citation>
    <scope>IDENTIFICATION</scope>
</reference>
<feature type="region of interest" description="Disordered" evidence="2">
    <location>
        <begin position="82"/>
        <end position="170"/>
    </location>
</feature>
<dbReference type="FunFam" id="2.30.30.40:FF:000307">
    <property type="entry name" value="Predicted protein"/>
    <property type="match status" value="1"/>
</dbReference>
<dbReference type="AlphaFoldDB" id="A0A9Y3VFI7"/>
<organism evidence="4 5">
    <name type="scientific">Pundamilia nyererei</name>
    <dbReference type="NCBI Taxonomy" id="303518"/>
    <lineage>
        <taxon>Eukaryota</taxon>
        <taxon>Metazoa</taxon>
        <taxon>Chordata</taxon>
        <taxon>Craniata</taxon>
        <taxon>Vertebrata</taxon>
        <taxon>Euteleostomi</taxon>
        <taxon>Actinopterygii</taxon>
        <taxon>Neopterygii</taxon>
        <taxon>Teleostei</taxon>
        <taxon>Neoteleostei</taxon>
        <taxon>Acanthomorphata</taxon>
        <taxon>Ovalentaria</taxon>
        <taxon>Cichlomorphae</taxon>
        <taxon>Cichliformes</taxon>
        <taxon>Cichlidae</taxon>
        <taxon>African cichlids</taxon>
        <taxon>Pseudocrenilabrinae</taxon>
        <taxon>Haplochromini</taxon>
        <taxon>Pundamilia</taxon>
    </lineage>
</organism>
<dbReference type="InterPro" id="IPR036028">
    <property type="entry name" value="SH3-like_dom_sf"/>
</dbReference>
<feature type="compositionally biased region" description="Acidic residues" evidence="2">
    <location>
        <begin position="113"/>
        <end position="127"/>
    </location>
</feature>
<evidence type="ECO:0000313" key="4">
    <source>
        <dbReference type="Proteomes" id="UP000695023"/>
    </source>
</evidence>
<keyword evidence="4" id="KW-1185">Reference proteome</keyword>
<dbReference type="GeneID" id="102209646"/>
<dbReference type="InterPro" id="IPR029294">
    <property type="entry name" value="hSH3"/>
</dbReference>
<evidence type="ECO:0000256" key="1">
    <source>
        <dbReference type="ARBA" id="ARBA00022553"/>
    </source>
</evidence>
<dbReference type="RefSeq" id="XP_005732293.1">
    <property type="nucleotide sequence ID" value="XM_005732236.1"/>
</dbReference>
<evidence type="ECO:0000313" key="5">
    <source>
        <dbReference type="RefSeq" id="XP_005732293.1"/>
    </source>
</evidence>
<dbReference type="Proteomes" id="UP000695023">
    <property type="component" value="Unplaced"/>
</dbReference>
<dbReference type="InterPro" id="IPR043443">
    <property type="entry name" value="FYB1/2-like"/>
</dbReference>
<feature type="domain" description="Helically-extended SH3" evidence="3">
    <location>
        <begin position="2"/>
        <end position="68"/>
    </location>
</feature>